<gene>
    <name evidence="1" type="ORF">LWI28_006456</name>
</gene>
<sequence length="139" mass="15092">MICAIPANATDNLYCTLLAHSSIHGIMAGYTGFVCGPINGNYAYIPLEEVARATNEVNTRDHKWAWQKIVMKVQMSCQKCRTESLKLVARADGVSFVGLEGAEKDKLVVIGEGVDAVKLATSLRNKVGHTELISVAEQK</sequence>
<protein>
    <recommendedName>
        <fullName evidence="3">Phosphofructokinase</fullName>
    </recommendedName>
</protein>
<dbReference type="Proteomes" id="UP001064489">
    <property type="component" value="Chromosome 2"/>
</dbReference>
<evidence type="ECO:0000313" key="2">
    <source>
        <dbReference type="Proteomes" id="UP001064489"/>
    </source>
</evidence>
<dbReference type="GO" id="GO:0003872">
    <property type="term" value="F:6-phosphofructokinase activity"/>
    <property type="evidence" value="ECO:0007669"/>
    <property type="project" value="InterPro"/>
</dbReference>
<reference evidence="1" key="1">
    <citation type="journal article" date="2022" name="Plant J.">
        <title>Strategies of tolerance reflected in two North American maple genomes.</title>
        <authorList>
            <person name="McEvoy S.L."/>
            <person name="Sezen U.U."/>
            <person name="Trouern-Trend A."/>
            <person name="McMahon S.M."/>
            <person name="Schaberg P.G."/>
            <person name="Yang J."/>
            <person name="Wegrzyn J.L."/>
            <person name="Swenson N.G."/>
        </authorList>
    </citation>
    <scope>NUCLEOTIDE SEQUENCE</scope>
    <source>
        <strain evidence="1">91603</strain>
    </source>
</reference>
<reference evidence="1" key="2">
    <citation type="submission" date="2023-02" db="EMBL/GenBank/DDBJ databases">
        <authorList>
            <person name="Swenson N.G."/>
            <person name="Wegrzyn J.L."/>
            <person name="Mcevoy S.L."/>
        </authorList>
    </citation>
    <scope>NUCLEOTIDE SEQUENCE</scope>
    <source>
        <strain evidence="1">91603</strain>
        <tissue evidence="1">Leaf</tissue>
    </source>
</reference>
<organism evidence="1 2">
    <name type="scientific">Acer negundo</name>
    <name type="common">Box elder</name>
    <dbReference type="NCBI Taxonomy" id="4023"/>
    <lineage>
        <taxon>Eukaryota</taxon>
        <taxon>Viridiplantae</taxon>
        <taxon>Streptophyta</taxon>
        <taxon>Embryophyta</taxon>
        <taxon>Tracheophyta</taxon>
        <taxon>Spermatophyta</taxon>
        <taxon>Magnoliopsida</taxon>
        <taxon>eudicotyledons</taxon>
        <taxon>Gunneridae</taxon>
        <taxon>Pentapetalae</taxon>
        <taxon>rosids</taxon>
        <taxon>malvids</taxon>
        <taxon>Sapindales</taxon>
        <taxon>Sapindaceae</taxon>
        <taxon>Hippocastanoideae</taxon>
        <taxon>Acereae</taxon>
        <taxon>Acer</taxon>
    </lineage>
</organism>
<dbReference type="EMBL" id="JAJSOW010000106">
    <property type="protein sequence ID" value="KAI9160241.1"/>
    <property type="molecule type" value="Genomic_DNA"/>
</dbReference>
<dbReference type="Gene3D" id="3.30.70.100">
    <property type="match status" value="1"/>
</dbReference>
<evidence type="ECO:0008006" key="3">
    <source>
        <dbReference type="Google" id="ProtNLM"/>
    </source>
</evidence>
<dbReference type="AlphaFoldDB" id="A0AAD5NIB9"/>
<proteinExistence type="predicted"/>
<keyword evidence="2" id="KW-1185">Reference proteome</keyword>
<dbReference type="InterPro" id="IPR044296">
    <property type="entry name" value="HIPP46"/>
</dbReference>
<dbReference type="InterPro" id="IPR035966">
    <property type="entry name" value="PKF_sf"/>
</dbReference>
<dbReference type="SUPFAM" id="SSF53784">
    <property type="entry name" value="Phosphofructokinase"/>
    <property type="match status" value="1"/>
</dbReference>
<accession>A0AAD5NIB9</accession>
<name>A0AAD5NIB9_ACENE</name>
<comment type="caution">
    <text evidence="1">The sequence shown here is derived from an EMBL/GenBank/DDBJ whole genome shotgun (WGS) entry which is preliminary data.</text>
</comment>
<dbReference type="PANTHER" id="PTHR46371">
    <property type="entry name" value="OS04G0464100 PROTEIN"/>
    <property type="match status" value="1"/>
</dbReference>
<evidence type="ECO:0000313" key="1">
    <source>
        <dbReference type="EMBL" id="KAI9160241.1"/>
    </source>
</evidence>